<comment type="caution">
    <text evidence="7">Lacks conserved residue(s) required for the propagation of feature annotation.</text>
</comment>
<evidence type="ECO:0000259" key="9">
    <source>
        <dbReference type="SMART" id="SM00562"/>
    </source>
</evidence>
<dbReference type="EMBL" id="JAEPRE010000033">
    <property type="protein sequence ID" value="KAG2235433.1"/>
    <property type="molecule type" value="Genomic_DNA"/>
</dbReference>
<reference evidence="10" key="1">
    <citation type="submission" date="2021-01" db="EMBL/GenBank/DDBJ databases">
        <title>Metabolic potential, ecology and presence of endohyphal bacteria is reflected in genomic diversity of Mucoromycotina.</title>
        <authorList>
            <person name="Muszewska A."/>
            <person name="Okrasinska A."/>
            <person name="Steczkiewicz K."/>
            <person name="Drgas O."/>
            <person name="Orlowska M."/>
            <person name="Perlinska-Lenart U."/>
            <person name="Aleksandrzak-Piekarczyk T."/>
            <person name="Szatraj K."/>
            <person name="Zielenkiewicz U."/>
            <person name="Pilsyk S."/>
            <person name="Malc E."/>
            <person name="Mieczkowski P."/>
            <person name="Kruszewska J.S."/>
            <person name="Biernat P."/>
            <person name="Pawlowska J."/>
        </authorList>
    </citation>
    <scope>NUCLEOTIDE SEQUENCE</scope>
    <source>
        <strain evidence="10">WA0000018081</strain>
    </source>
</reference>
<dbReference type="InterPro" id="IPR036850">
    <property type="entry name" value="NDK-like_dom_sf"/>
</dbReference>
<feature type="compositionally biased region" description="Polar residues" evidence="8">
    <location>
        <begin position="668"/>
        <end position="680"/>
    </location>
</feature>
<evidence type="ECO:0000256" key="8">
    <source>
        <dbReference type="SAM" id="MobiDB-lite"/>
    </source>
</evidence>
<dbReference type="SUPFAM" id="SSF54919">
    <property type="entry name" value="Nucleoside diphosphate kinase, NDK"/>
    <property type="match status" value="1"/>
</dbReference>
<dbReference type="Proteomes" id="UP000613177">
    <property type="component" value="Unassembled WGS sequence"/>
</dbReference>
<dbReference type="Gene3D" id="3.30.70.141">
    <property type="entry name" value="Nucleoside diphosphate kinase-like domain"/>
    <property type="match status" value="1"/>
</dbReference>
<keyword evidence="5" id="KW-0418">Kinase</keyword>
<keyword evidence="3" id="KW-0808">Transferase</keyword>
<evidence type="ECO:0000256" key="2">
    <source>
        <dbReference type="ARBA" id="ARBA00017632"/>
    </source>
</evidence>
<feature type="region of interest" description="Disordered" evidence="8">
    <location>
        <begin position="715"/>
        <end position="761"/>
    </location>
</feature>
<comment type="caution">
    <text evidence="10">The sequence shown here is derived from an EMBL/GenBank/DDBJ whole genome shotgun (WGS) entry which is preliminary data.</text>
</comment>
<evidence type="ECO:0000256" key="6">
    <source>
        <dbReference type="ARBA" id="ARBA00022840"/>
    </source>
</evidence>
<keyword evidence="6" id="KW-0067">ATP-binding</keyword>
<evidence type="ECO:0000256" key="3">
    <source>
        <dbReference type="ARBA" id="ARBA00022679"/>
    </source>
</evidence>
<dbReference type="InterPro" id="IPR034907">
    <property type="entry name" value="NDK-like_dom"/>
</dbReference>
<accession>A0A8H7W0H4</accession>
<comment type="similarity">
    <text evidence="1 7">Belongs to the NDK family.</text>
</comment>
<evidence type="ECO:0000313" key="11">
    <source>
        <dbReference type="Proteomes" id="UP000613177"/>
    </source>
</evidence>
<evidence type="ECO:0000256" key="5">
    <source>
        <dbReference type="ARBA" id="ARBA00022777"/>
    </source>
</evidence>
<dbReference type="SMART" id="SM00562">
    <property type="entry name" value="NDK"/>
    <property type="match status" value="1"/>
</dbReference>
<keyword evidence="11" id="KW-1185">Reference proteome</keyword>
<feature type="compositionally biased region" description="Basic and acidic residues" evidence="8">
    <location>
        <begin position="615"/>
        <end position="634"/>
    </location>
</feature>
<dbReference type="PROSITE" id="PS51374">
    <property type="entry name" value="NDPK_LIKE"/>
    <property type="match status" value="1"/>
</dbReference>
<evidence type="ECO:0000256" key="4">
    <source>
        <dbReference type="ARBA" id="ARBA00022741"/>
    </source>
</evidence>
<feature type="region of interest" description="Disordered" evidence="8">
    <location>
        <begin position="519"/>
        <end position="680"/>
    </location>
</feature>
<feature type="compositionally biased region" description="Polar residues" evidence="8">
    <location>
        <begin position="585"/>
        <end position="596"/>
    </location>
</feature>
<evidence type="ECO:0000256" key="1">
    <source>
        <dbReference type="ARBA" id="ARBA00008142"/>
    </source>
</evidence>
<organism evidence="10 11">
    <name type="scientific">Thamnidium elegans</name>
    <dbReference type="NCBI Taxonomy" id="101142"/>
    <lineage>
        <taxon>Eukaryota</taxon>
        <taxon>Fungi</taxon>
        <taxon>Fungi incertae sedis</taxon>
        <taxon>Mucoromycota</taxon>
        <taxon>Mucoromycotina</taxon>
        <taxon>Mucoromycetes</taxon>
        <taxon>Mucorales</taxon>
        <taxon>Mucorineae</taxon>
        <taxon>Mucoraceae</taxon>
        <taxon>Thamnidium</taxon>
    </lineage>
</organism>
<dbReference type="GO" id="GO:0016301">
    <property type="term" value="F:kinase activity"/>
    <property type="evidence" value="ECO:0007669"/>
    <property type="project" value="UniProtKB-KW"/>
</dbReference>
<protein>
    <recommendedName>
        <fullName evidence="2">Nucleoside diphosphate kinase</fullName>
    </recommendedName>
</protein>
<dbReference type="PANTHER" id="PTHR46161:SF3">
    <property type="entry name" value="NUCLEOSIDE DIPHOSPHATE KINASE DDB_G0292928-RELATED"/>
    <property type="match status" value="1"/>
</dbReference>
<dbReference type="GO" id="GO:0005524">
    <property type="term" value="F:ATP binding"/>
    <property type="evidence" value="ECO:0007669"/>
    <property type="project" value="UniProtKB-KW"/>
</dbReference>
<proteinExistence type="inferred from homology"/>
<gene>
    <name evidence="10" type="ORF">INT48_005783</name>
</gene>
<keyword evidence="4" id="KW-0547">Nucleotide-binding</keyword>
<feature type="compositionally biased region" description="Low complexity" evidence="8">
    <location>
        <begin position="638"/>
        <end position="651"/>
    </location>
</feature>
<name>A0A8H7W0H4_9FUNG</name>
<dbReference type="AlphaFoldDB" id="A0A8H7W0H4"/>
<feature type="compositionally biased region" description="Basic and acidic residues" evidence="8">
    <location>
        <begin position="543"/>
        <end position="566"/>
    </location>
</feature>
<feature type="domain" description="Nucleoside diphosphate kinase-like" evidence="9">
    <location>
        <begin position="50"/>
        <end position="198"/>
    </location>
</feature>
<evidence type="ECO:0000256" key="7">
    <source>
        <dbReference type="PROSITE-ProRule" id="PRU00706"/>
    </source>
</evidence>
<sequence length="761" mass="83568">MITTSKNIIPATTNPFLEAKNNLKKIASNNYTKPSVLVEQEPVIQQEDQQERTLALLSCTDNINDIIDYIKKEGFTVIQTKIIQYSLEQAQAFYIDHVTQNYYDKMVRWLSINLDPYSCNRFLSSNVCALVLEKENAVSDWRLLMGPTTYKKARKSYPNSIRALFIKDASQSATHGSDSDVSSKKEIDFIFGHSSLVSDSANLPQVKYDDTVEHDIMEKTNTLLDTKDLFTIDLNSTSIADITDSKFPLVVTVNETEESNIIKQKSLLVADAKETSPIDEKEGATVAEIIPVTPVCTVTRIVDETPVVTADDKQEEIQTIIPTDKVVDRSPTITETVSPAAVIEGELKSEEFDSTTIDHDLKVKETIPVSANNDSTIEVSVTTDKDIKKKVITSVDIVEGASSNKSTLDTTTTTANNDLKKQEVLSVTTDNDLKKEESVPAVIKTAVNKEKPISVDNNLKNEENISTVIEEPLKDKDTIYISVDISLKGEETEPTANEVAETNNTLREPVDTTVIVNDNPRDCITMTPTASTKDEEASTLDQTNKENKVQEVKVEEEKDTVGDKPDLSTNINDADITPMTPPAEMNNTSNVSSSLALESKAPKKDSKTPTLRSNSTEKESSLARKTSVKSEVKSETVIPSSSRIRPPSIKRGQNGTMVRNGEPIGRSRISNNKINPANSSAGTTRIARLSPSATIKNKQAPITEKKKPAIALETIKKSATKKTDSEPGTPVSRRVTLPTKRSSIVGPASSASKEITTRNKQ</sequence>
<evidence type="ECO:0000313" key="10">
    <source>
        <dbReference type="EMBL" id="KAG2235433.1"/>
    </source>
</evidence>
<dbReference type="Pfam" id="PF00334">
    <property type="entry name" value="NDK"/>
    <property type="match status" value="1"/>
</dbReference>
<dbReference type="PANTHER" id="PTHR46161">
    <property type="entry name" value="NUCLEOSIDE DIPHOSPHATE KINASE"/>
    <property type="match status" value="1"/>
</dbReference>